<accession>A0ABW7FYJ7</accession>
<dbReference type="PANTHER" id="PTHR42736">
    <property type="entry name" value="PROTEIN-GLUTAMINE GAMMA-GLUTAMYLTRANSFERASE"/>
    <property type="match status" value="1"/>
</dbReference>
<dbReference type="InterPro" id="IPR021878">
    <property type="entry name" value="TgpA_N"/>
</dbReference>
<feature type="transmembrane region" description="Helical" evidence="1">
    <location>
        <begin position="12"/>
        <end position="42"/>
    </location>
</feature>
<feature type="transmembrane region" description="Helical" evidence="1">
    <location>
        <begin position="127"/>
        <end position="146"/>
    </location>
</feature>
<dbReference type="Pfam" id="PF01841">
    <property type="entry name" value="Transglut_core"/>
    <property type="match status" value="1"/>
</dbReference>
<sequence>MKPLPRESRDTLFLLATIAATLAPHVPNLPSWCTVVAVLILLWRARLAWLCAPLPPRWVLAVVVVAVVALTALTHDPFISREAGITLLVMMLGLKTLELRARRDAFVVFFLGFFVVLTQYLNSQSLLTALWTLLCCWALLSQLVLAHMPNGQPSLRQAASVAARNVLWGLPVMLLLYALFPRLPPLWGMAQEPQARTGLSSELQFGSIGALTHDDSIALRLRFLDEQAPPPQQLLYFRTQVLSNFDGRVWVQNEQSWPADLPGQAVRPQGRPRAYEMLIEPLNLRVLPQLEFSGAQPGAQWPDASVTLTRGAQLQWESPQPVGTRQKLMAMYYPQVRRGPEQFHPMLQADLALPAGLNPRSQRFARELLAQVQSSSPAQTPRAYAQALLAHINGQNYSYTLSPGTYGQNSPHLIDEFWFERRAGFCEHYASAFVVLMRAAGIPARIVTGFQGADEQLQDEHLVVRMSHAHAWAEYWVAGSGWLRADPTAVIAPERVQGRTVRPRGNAWSEALSKVSPALLQRWRYHWELLDYRWKQAVLNYDQTDQLELLQRLGWRSAAVADLLQLVVVGLCSCVAVWGLVLAWRRRDHSPWARLRQSCVRQLQALGLPAQHHQSPRHWAELAQQRWGNDAHELCTLLLELEQARYGASSGAHERPRTLGAVGGLRWCLSLRWSCQRLRQRGDTGRPHTAAASASS</sequence>
<feature type="transmembrane region" description="Helical" evidence="1">
    <location>
        <begin position="158"/>
        <end position="180"/>
    </location>
</feature>
<dbReference type="InterPro" id="IPR002931">
    <property type="entry name" value="Transglutaminase-like"/>
</dbReference>
<dbReference type="RefSeq" id="WP_394462390.1">
    <property type="nucleotide sequence ID" value="NZ_JBIGHZ010000005.1"/>
</dbReference>
<gene>
    <name evidence="3" type="ORF">ACG0Z6_13910</name>
</gene>
<dbReference type="Proteomes" id="UP001606099">
    <property type="component" value="Unassembled WGS sequence"/>
</dbReference>
<feature type="transmembrane region" description="Helical" evidence="1">
    <location>
        <begin position="54"/>
        <end position="73"/>
    </location>
</feature>
<feature type="domain" description="Transglutaminase-like" evidence="2">
    <location>
        <begin position="418"/>
        <end position="489"/>
    </location>
</feature>
<organism evidence="3 4">
    <name type="scientific">Roseateles rivi</name>
    <dbReference type="NCBI Taxonomy" id="3299028"/>
    <lineage>
        <taxon>Bacteria</taxon>
        <taxon>Pseudomonadati</taxon>
        <taxon>Pseudomonadota</taxon>
        <taxon>Betaproteobacteria</taxon>
        <taxon>Burkholderiales</taxon>
        <taxon>Sphaerotilaceae</taxon>
        <taxon>Roseateles</taxon>
    </lineage>
</organism>
<evidence type="ECO:0000313" key="3">
    <source>
        <dbReference type="EMBL" id="MFG6449320.1"/>
    </source>
</evidence>
<feature type="transmembrane region" description="Helical" evidence="1">
    <location>
        <begin position="563"/>
        <end position="584"/>
    </location>
</feature>
<dbReference type="EMBL" id="JBIGHZ010000005">
    <property type="protein sequence ID" value="MFG6449320.1"/>
    <property type="molecule type" value="Genomic_DNA"/>
</dbReference>
<keyword evidence="1" id="KW-0812">Transmembrane</keyword>
<dbReference type="InterPro" id="IPR038765">
    <property type="entry name" value="Papain-like_cys_pep_sf"/>
</dbReference>
<comment type="caution">
    <text evidence="3">The sequence shown here is derived from an EMBL/GenBank/DDBJ whole genome shotgun (WGS) entry which is preliminary data.</text>
</comment>
<dbReference type="SMART" id="SM00460">
    <property type="entry name" value="TGc"/>
    <property type="match status" value="1"/>
</dbReference>
<dbReference type="Pfam" id="PF11992">
    <property type="entry name" value="TgpA_N"/>
    <property type="match status" value="1"/>
</dbReference>
<evidence type="ECO:0000259" key="2">
    <source>
        <dbReference type="SMART" id="SM00460"/>
    </source>
</evidence>
<keyword evidence="1" id="KW-0472">Membrane</keyword>
<name>A0ABW7FYJ7_9BURK</name>
<evidence type="ECO:0000313" key="4">
    <source>
        <dbReference type="Proteomes" id="UP001606099"/>
    </source>
</evidence>
<keyword evidence="4" id="KW-1185">Reference proteome</keyword>
<dbReference type="PANTHER" id="PTHR42736:SF1">
    <property type="entry name" value="PROTEIN-GLUTAMINE GAMMA-GLUTAMYLTRANSFERASE"/>
    <property type="match status" value="1"/>
</dbReference>
<reference evidence="3 4" key="1">
    <citation type="submission" date="2024-08" db="EMBL/GenBank/DDBJ databases">
        <authorList>
            <person name="Lu H."/>
        </authorList>
    </citation>
    <scope>NUCLEOTIDE SEQUENCE [LARGE SCALE GENOMIC DNA]</scope>
    <source>
        <strain evidence="3 4">BYS180W</strain>
    </source>
</reference>
<evidence type="ECO:0000256" key="1">
    <source>
        <dbReference type="SAM" id="Phobius"/>
    </source>
</evidence>
<dbReference type="Gene3D" id="3.10.620.30">
    <property type="match status" value="1"/>
</dbReference>
<dbReference type="SUPFAM" id="SSF54001">
    <property type="entry name" value="Cysteine proteinases"/>
    <property type="match status" value="1"/>
</dbReference>
<keyword evidence="1" id="KW-1133">Transmembrane helix</keyword>
<dbReference type="InterPro" id="IPR052901">
    <property type="entry name" value="Bact_TGase-like"/>
</dbReference>
<protein>
    <submittedName>
        <fullName evidence="3">TransglutaminaseTgpA domain-containing protein</fullName>
    </submittedName>
</protein>
<proteinExistence type="predicted"/>
<feature type="transmembrane region" description="Helical" evidence="1">
    <location>
        <begin position="104"/>
        <end position="121"/>
    </location>
</feature>